<proteinExistence type="predicted"/>
<reference evidence="2 3" key="1">
    <citation type="journal article" date="2016" name="Nat. Commun.">
        <title>Thousands of microbial genomes shed light on interconnected biogeochemical processes in an aquifer system.</title>
        <authorList>
            <person name="Anantharaman K."/>
            <person name="Brown C.T."/>
            <person name="Hug L.A."/>
            <person name="Sharon I."/>
            <person name="Castelle C.J."/>
            <person name="Probst A.J."/>
            <person name="Thomas B.C."/>
            <person name="Singh A."/>
            <person name="Wilkins M.J."/>
            <person name="Karaoz U."/>
            <person name="Brodie E.L."/>
            <person name="Williams K.H."/>
            <person name="Hubbard S.S."/>
            <person name="Banfield J.F."/>
        </authorList>
    </citation>
    <scope>NUCLEOTIDE SEQUENCE [LARGE SCALE GENOMIC DNA]</scope>
</reference>
<feature type="transmembrane region" description="Helical" evidence="1">
    <location>
        <begin position="193"/>
        <end position="223"/>
    </location>
</feature>
<keyword evidence="1" id="KW-0812">Transmembrane</keyword>
<keyword evidence="1" id="KW-1133">Transmembrane helix</keyword>
<accession>A0A1F7RPC0</accession>
<evidence type="ECO:0000256" key="1">
    <source>
        <dbReference type="SAM" id="Phobius"/>
    </source>
</evidence>
<protein>
    <recommendedName>
        <fullName evidence="4">Glycosyltransferase RgtA/B/C/D-like domain-containing protein</fullName>
    </recommendedName>
</protein>
<evidence type="ECO:0000313" key="3">
    <source>
        <dbReference type="Proteomes" id="UP000178526"/>
    </source>
</evidence>
<keyword evidence="1" id="KW-0472">Membrane</keyword>
<feature type="transmembrane region" description="Helical" evidence="1">
    <location>
        <begin position="386"/>
        <end position="405"/>
    </location>
</feature>
<organism evidence="2 3">
    <name type="scientific">Candidatus Schekmanbacteria bacterium GWA2_38_11</name>
    <dbReference type="NCBI Taxonomy" id="1817876"/>
    <lineage>
        <taxon>Bacteria</taxon>
        <taxon>Candidatus Schekmaniibacteriota</taxon>
    </lineage>
</organism>
<dbReference type="AlphaFoldDB" id="A0A1F7RPC0"/>
<comment type="caution">
    <text evidence="2">The sequence shown here is derived from an EMBL/GenBank/DDBJ whole genome shotgun (WGS) entry which is preliminary data.</text>
</comment>
<evidence type="ECO:0000313" key="2">
    <source>
        <dbReference type="EMBL" id="OGL43405.1"/>
    </source>
</evidence>
<feature type="transmembrane region" description="Helical" evidence="1">
    <location>
        <begin position="295"/>
        <end position="313"/>
    </location>
</feature>
<evidence type="ECO:0008006" key="4">
    <source>
        <dbReference type="Google" id="ProtNLM"/>
    </source>
</evidence>
<feature type="transmembrane region" description="Helical" evidence="1">
    <location>
        <begin position="116"/>
        <end position="136"/>
    </location>
</feature>
<feature type="transmembrane region" description="Helical" evidence="1">
    <location>
        <begin position="230"/>
        <end position="252"/>
    </location>
</feature>
<dbReference type="Proteomes" id="UP000178526">
    <property type="component" value="Unassembled WGS sequence"/>
</dbReference>
<dbReference type="EMBL" id="MGDB01000001">
    <property type="protein sequence ID" value="OGL43405.1"/>
    <property type="molecule type" value="Genomic_DNA"/>
</dbReference>
<feature type="transmembrane region" description="Helical" evidence="1">
    <location>
        <begin position="88"/>
        <end position="110"/>
    </location>
</feature>
<feature type="transmembrane region" description="Helical" evidence="1">
    <location>
        <begin position="354"/>
        <end position="374"/>
    </location>
</feature>
<name>A0A1F7RPC0_9BACT</name>
<gene>
    <name evidence="2" type="ORF">A2042_07445</name>
</gene>
<feature type="transmembrane region" description="Helical" evidence="1">
    <location>
        <begin position="325"/>
        <end position="348"/>
    </location>
</feature>
<sequence length="457" mass="53355">MSKILDQISNFFCQRKIYFFIFIVVVYNLNLREIGAGDTTPAKYLPVSIIKEFNLNLDEFPLIYKSLINRDYAFIQYSKGHYYSSYPIMAGILALPIYFFSISLLGFTINTMNIDILSKISASFIAALSVLILFITLKRLTDEKIAFYISLIYAFGTSTWSISSQSLWQHGPSELFLILAFYYMLRGLEKDKYVVYSTLFLSLSVATRLTNTLPVLIFFIYIIQKHRIQLLKIMIFPVVVGTLLFSYNLYFFNTLTGGNAKLWELTRTTTGVTEFWSFNFLEGFLGLLISPSRGLLIYSPFFIFSFIGILIIFKDKKLPNFQNGYLLFRYTVLSISSIIFLYSFYAVWWGGYTFGPRYLTDIVPLLCIFLIFIWDRIFKSKIITILFLYLVIFSIFVHFIGAFYYPSGSWNSSPKPVNFNRERLWDWKDSQILRCVKSGFTVPWLAKYSFWLIFDES</sequence>
<feature type="transmembrane region" description="Helical" evidence="1">
    <location>
        <begin position="145"/>
        <end position="163"/>
    </location>
</feature>